<evidence type="ECO:0000313" key="2">
    <source>
        <dbReference type="EMBL" id="KAF6805664.1"/>
    </source>
</evidence>
<feature type="region of interest" description="Disordered" evidence="1">
    <location>
        <begin position="55"/>
        <end position="83"/>
    </location>
</feature>
<keyword evidence="3" id="KW-1185">Reference proteome</keyword>
<evidence type="ECO:0000313" key="3">
    <source>
        <dbReference type="Proteomes" id="UP000639643"/>
    </source>
</evidence>
<feature type="compositionally biased region" description="Polar residues" evidence="1">
    <location>
        <begin position="57"/>
        <end position="83"/>
    </location>
</feature>
<gene>
    <name evidence="2" type="ORF">CMUS01_14563</name>
</gene>
<proteinExistence type="predicted"/>
<name>A0A8H6J370_9PEZI</name>
<protein>
    <submittedName>
        <fullName evidence="2">Uncharacterized protein</fullName>
    </submittedName>
</protein>
<reference evidence="2" key="1">
    <citation type="journal article" date="2020" name="Phytopathology">
        <title>Genome Sequence Resources of Colletotrichum truncatum, C. plurivorum, C. musicola, and C. sojae: Four Species Pathogenic to Soybean (Glycine max).</title>
        <authorList>
            <person name="Rogerio F."/>
            <person name="Boufleur T.R."/>
            <person name="Ciampi-Guillardi M."/>
            <person name="Sukno S.A."/>
            <person name="Thon M.R."/>
            <person name="Massola Junior N.S."/>
            <person name="Baroncelli R."/>
        </authorList>
    </citation>
    <scope>NUCLEOTIDE SEQUENCE</scope>
    <source>
        <strain evidence="2">LFN0074</strain>
    </source>
</reference>
<accession>A0A8H6J370</accession>
<dbReference type="EMBL" id="WIGM01001067">
    <property type="protein sequence ID" value="KAF6805664.1"/>
    <property type="molecule type" value="Genomic_DNA"/>
</dbReference>
<dbReference type="AlphaFoldDB" id="A0A8H6J370"/>
<dbReference type="Proteomes" id="UP000639643">
    <property type="component" value="Unassembled WGS sequence"/>
</dbReference>
<sequence length="83" mass="8994">MAKKKEHFDDSVIRGLQSLNVALPDDLLEKVASTFEGKLPIDRFRADFLKYHDPEGSSATAAQDVETTTSFQGANGSTGYNSG</sequence>
<evidence type="ECO:0000256" key="1">
    <source>
        <dbReference type="SAM" id="MobiDB-lite"/>
    </source>
</evidence>
<organism evidence="2 3">
    <name type="scientific">Colletotrichum musicola</name>
    <dbReference type="NCBI Taxonomy" id="2175873"/>
    <lineage>
        <taxon>Eukaryota</taxon>
        <taxon>Fungi</taxon>
        <taxon>Dikarya</taxon>
        <taxon>Ascomycota</taxon>
        <taxon>Pezizomycotina</taxon>
        <taxon>Sordariomycetes</taxon>
        <taxon>Hypocreomycetidae</taxon>
        <taxon>Glomerellales</taxon>
        <taxon>Glomerellaceae</taxon>
        <taxon>Colletotrichum</taxon>
        <taxon>Colletotrichum orchidearum species complex</taxon>
    </lineage>
</organism>
<comment type="caution">
    <text evidence="2">The sequence shown here is derived from an EMBL/GenBank/DDBJ whole genome shotgun (WGS) entry which is preliminary data.</text>
</comment>